<protein>
    <recommendedName>
        <fullName evidence="2">PIN domain-containing protein</fullName>
    </recommendedName>
</protein>
<evidence type="ECO:0000313" key="1">
    <source>
        <dbReference type="EMBL" id="UXE60816.1"/>
    </source>
</evidence>
<dbReference type="EMBL" id="CP073041">
    <property type="protein sequence ID" value="UXE60816.1"/>
    <property type="molecule type" value="Genomic_DNA"/>
</dbReference>
<sequence length="81" mass="9140">MIDFFPVTSQVLNHAAYLWANSRRQGQPTADPKTLDADVIIAAQCQFLIQDYPGQSLICATTNVNHLSRFIEAQTWQSIIF</sequence>
<gene>
    <name evidence="1" type="ORF">KA717_35960</name>
</gene>
<dbReference type="KEGG" id="wna:KA717_35960"/>
<name>A0A977KXL2_9CYAN</name>
<dbReference type="Proteomes" id="UP001065613">
    <property type="component" value="Chromosome"/>
</dbReference>
<dbReference type="Gene3D" id="3.40.50.1010">
    <property type="entry name" value="5'-nuclease"/>
    <property type="match status" value="1"/>
</dbReference>
<proteinExistence type="predicted"/>
<organism evidence="1">
    <name type="scientific">Woronichinia naegeliana WA131</name>
    <dbReference type="NCBI Taxonomy" id="2824559"/>
    <lineage>
        <taxon>Bacteria</taxon>
        <taxon>Bacillati</taxon>
        <taxon>Cyanobacteriota</taxon>
        <taxon>Cyanophyceae</taxon>
        <taxon>Synechococcales</taxon>
        <taxon>Coelosphaeriaceae</taxon>
        <taxon>Woronichinia</taxon>
    </lineage>
</organism>
<dbReference type="AlphaFoldDB" id="A0A977KXL2"/>
<accession>A0A977KXL2</accession>
<evidence type="ECO:0008006" key="2">
    <source>
        <dbReference type="Google" id="ProtNLM"/>
    </source>
</evidence>
<reference evidence="1" key="1">
    <citation type="submission" date="2021-04" db="EMBL/GenBank/DDBJ databases">
        <title>Genome sequence of Woronichinia naegeliana from Washington state freshwater lake bloom.</title>
        <authorList>
            <person name="Dreher T.W."/>
        </authorList>
    </citation>
    <scope>NUCLEOTIDE SEQUENCE</scope>
    <source>
        <strain evidence="1">WA131</strain>
    </source>
</reference>